<dbReference type="Pfam" id="PF09618">
    <property type="entry name" value="Cas_Csy4"/>
    <property type="match status" value="1"/>
</dbReference>
<gene>
    <name evidence="1" type="primary">cas6f</name>
    <name evidence="1" type="ORF">ELE36_03215</name>
</gene>
<dbReference type="GO" id="GO:0043571">
    <property type="term" value="P:maintenance of CRISPR repeat elements"/>
    <property type="evidence" value="ECO:0007669"/>
    <property type="project" value="InterPro"/>
</dbReference>
<evidence type="ECO:0000313" key="2">
    <source>
        <dbReference type="Proteomes" id="UP000291562"/>
    </source>
</evidence>
<dbReference type="GO" id="GO:0004519">
    <property type="term" value="F:endonuclease activity"/>
    <property type="evidence" value="ECO:0007669"/>
    <property type="project" value="InterPro"/>
</dbReference>
<name>A0A411HG72_9GAMM</name>
<organism evidence="1 2">
    <name type="scientific">Pseudolysobacter antarcticus</name>
    <dbReference type="NCBI Taxonomy" id="2511995"/>
    <lineage>
        <taxon>Bacteria</taxon>
        <taxon>Pseudomonadati</taxon>
        <taxon>Pseudomonadota</taxon>
        <taxon>Gammaproteobacteria</taxon>
        <taxon>Lysobacterales</taxon>
        <taxon>Rhodanobacteraceae</taxon>
        <taxon>Pseudolysobacter</taxon>
    </lineage>
</organism>
<sequence length="189" mass="21796">MNLSHYLDIKLLPDPEFSAILLLEALYAKFHRALVTQHSDQIGVSFPQYRLKPRTLGNTVRLHGSEQDLLALDATNWLTGMRDHIHLSPISPVPESTKFQVFKRRQFKTNADRLRRRRMARKGETYEQAVSAIPSSVEREPDLPYLNLRSHSTGQRFCLFVELGNRTDRPTEGIFNCYGLSQNATVPWF</sequence>
<dbReference type="InterPro" id="IPR042564">
    <property type="entry name" value="CRISPR-Cas6/Csy4_sf"/>
</dbReference>
<dbReference type="EMBL" id="CP035704">
    <property type="protein sequence ID" value="QBB69464.1"/>
    <property type="molecule type" value="Genomic_DNA"/>
</dbReference>
<dbReference type="OrthoDB" id="259831at2"/>
<proteinExistence type="predicted"/>
<dbReference type="KEGG" id="xbc:ELE36_03215"/>
<dbReference type="NCBIfam" id="TIGR02563">
    <property type="entry name" value="cas_Csy4"/>
    <property type="match status" value="1"/>
</dbReference>
<dbReference type="CDD" id="cd09739">
    <property type="entry name" value="Cas6_I-F"/>
    <property type="match status" value="1"/>
</dbReference>
<dbReference type="Gene3D" id="3.30.70.2540">
    <property type="entry name" value="CRISPR-associated endoribonuclease Cas6/Csy4"/>
    <property type="match status" value="1"/>
</dbReference>
<evidence type="ECO:0000313" key="1">
    <source>
        <dbReference type="EMBL" id="QBB69464.1"/>
    </source>
</evidence>
<reference evidence="1 2" key="1">
    <citation type="submission" date="2019-01" db="EMBL/GenBank/DDBJ databases">
        <title>Pseudolysobacter antarctica gen. nov., sp. nov., isolated from Fildes Peninsula, Antarctica.</title>
        <authorList>
            <person name="Wei Z."/>
            <person name="Peng F."/>
        </authorList>
    </citation>
    <scope>NUCLEOTIDE SEQUENCE [LARGE SCALE GENOMIC DNA]</scope>
    <source>
        <strain evidence="1 2">AQ6-296</strain>
    </source>
</reference>
<dbReference type="InterPro" id="IPR013396">
    <property type="entry name" value="CRISPR-assoc_prot_Csy4"/>
</dbReference>
<dbReference type="AlphaFoldDB" id="A0A411HG72"/>
<dbReference type="RefSeq" id="WP_129831720.1">
    <property type="nucleotide sequence ID" value="NZ_CP035704.1"/>
</dbReference>
<keyword evidence="2" id="KW-1185">Reference proteome</keyword>
<protein>
    <submittedName>
        <fullName evidence="1">Type I-F CRISPR-associated endoribonuclease Cas6/Csy4</fullName>
    </submittedName>
</protein>
<dbReference type="Proteomes" id="UP000291562">
    <property type="component" value="Chromosome"/>
</dbReference>
<accession>A0A411HG72</accession>